<name>A0A2A4SYG3_9DELT</name>
<gene>
    <name evidence="1" type="ORF">COB67_10505</name>
</gene>
<protein>
    <submittedName>
        <fullName evidence="1">Uncharacterized protein</fullName>
    </submittedName>
</protein>
<dbReference type="EMBL" id="NVSR01000107">
    <property type="protein sequence ID" value="PCI25945.1"/>
    <property type="molecule type" value="Genomic_DNA"/>
</dbReference>
<reference evidence="2" key="1">
    <citation type="submission" date="2017-08" db="EMBL/GenBank/DDBJ databases">
        <title>A dynamic microbial community with high functional redundancy inhabits the cold, oxic subseafloor aquifer.</title>
        <authorList>
            <person name="Tully B.J."/>
            <person name="Wheat C.G."/>
            <person name="Glazer B.T."/>
            <person name="Huber J.A."/>
        </authorList>
    </citation>
    <scope>NUCLEOTIDE SEQUENCE [LARGE SCALE GENOMIC DNA]</scope>
</reference>
<comment type="caution">
    <text evidence="1">The sequence shown here is derived from an EMBL/GenBank/DDBJ whole genome shotgun (WGS) entry which is preliminary data.</text>
</comment>
<evidence type="ECO:0000313" key="2">
    <source>
        <dbReference type="Proteomes" id="UP000218113"/>
    </source>
</evidence>
<accession>A0A2A4SYG3</accession>
<dbReference type="AlphaFoldDB" id="A0A2A4SYG3"/>
<evidence type="ECO:0000313" key="1">
    <source>
        <dbReference type="EMBL" id="PCI25945.1"/>
    </source>
</evidence>
<organism evidence="1 2">
    <name type="scientific">SAR324 cluster bacterium</name>
    <dbReference type="NCBI Taxonomy" id="2024889"/>
    <lineage>
        <taxon>Bacteria</taxon>
        <taxon>Deltaproteobacteria</taxon>
        <taxon>SAR324 cluster</taxon>
    </lineage>
</organism>
<sequence length="78" mass="9286">MGSENYFGKTNKRGVENLCYGVVKKVAKYDSILIVCEGEKTEPKYFKEMRHSLHFCDIGLRQSNYLYFKIFTRNRNDY</sequence>
<dbReference type="Proteomes" id="UP000218113">
    <property type="component" value="Unassembled WGS sequence"/>
</dbReference>
<proteinExistence type="predicted"/>